<name>A0ABR4KI71_9EURO</name>
<evidence type="ECO:0000256" key="1">
    <source>
        <dbReference type="SAM" id="MobiDB-lite"/>
    </source>
</evidence>
<keyword evidence="3" id="KW-1185">Reference proteome</keyword>
<proteinExistence type="predicted"/>
<comment type="caution">
    <text evidence="2">The sequence shown here is derived from an EMBL/GenBank/DDBJ whole genome shotgun (WGS) entry which is preliminary data.</text>
</comment>
<accession>A0ABR4KI71</accession>
<dbReference type="Proteomes" id="UP001610444">
    <property type="component" value="Unassembled WGS sequence"/>
</dbReference>
<evidence type="ECO:0000313" key="3">
    <source>
        <dbReference type="Proteomes" id="UP001610444"/>
    </source>
</evidence>
<gene>
    <name evidence="2" type="ORF">BJX68DRAFT_77006</name>
</gene>
<sequence>MFRVFCILDAHRQPIQSHLPRHSTSEDVTDCTRKNKSTIRYAHNALVFGDYDDTLHPAHLQSPRRMRSVAGERSASIMVPFIRSSLPDHATRNTPCSQYGRPYTTSPRCSMLNPVTASGHDVPSIRSTYSTPEICQVKFVRNEPSSSSTSTGLPPRNFTAQPHS</sequence>
<dbReference type="RefSeq" id="XP_070899635.1">
    <property type="nucleotide sequence ID" value="XM_071049739.1"/>
</dbReference>
<organism evidence="2 3">
    <name type="scientific">Aspergillus pseudodeflectus</name>
    <dbReference type="NCBI Taxonomy" id="176178"/>
    <lineage>
        <taxon>Eukaryota</taxon>
        <taxon>Fungi</taxon>
        <taxon>Dikarya</taxon>
        <taxon>Ascomycota</taxon>
        <taxon>Pezizomycotina</taxon>
        <taxon>Eurotiomycetes</taxon>
        <taxon>Eurotiomycetidae</taxon>
        <taxon>Eurotiales</taxon>
        <taxon>Aspergillaceae</taxon>
        <taxon>Aspergillus</taxon>
        <taxon>Aspergillus subgen. Nidulantes</taxon>
    </lineage>
</organism>
<dbReference type="EMBL" id="JBFXLR010000019">
    <property type="protein sequence ID" value="KAL2850992.1"/>
    <property type="molecule type" value="Genomic_DNA"/>
</dbReference>
<feature type="region of interest" description="Disordered" evidence="1">
    <location>
        <begin position="142"/>
        <end position="164"/>
    </location>
</feature>
<evidence type="ECO:0000313" key="2">
    <source>
        <dbReference type="EMBL" id="KAL2850992.1"/>
    </source>
</evidence>
<reference evidence="2 3" key="1">
    <citation type="submission" date="2024-07" db="EMBL/GenBank/DDBJ databases">
        <title>Section-level genome sequencing and comparative genomics of Aspergillus sections Usti and Cavernicolus.</title>
        <authorList>
            <consortium name="Lawrence Berkeley National Laboratory"/>
            <person name="Nybo J.L."/>
            <person name="Vesth T.C."/>
            <person name="Theobald S."/>
            <person name="Frisvad J.C."/>
            <person name="Larsen T.O."/>
            <person name="Kjaerboelling I."/>
            <person name="Rothschild-Mancinelli K."/>
            <person name="Lyhne E.K."/>
            <person name="Kogle M.E."/>
            <person name="Barry K."/>
            <person name="Clum A."/>
            <person name="Na H."/>
            <person name="Ledsgaard L."/>
            <person name="Lin J."/>
            <person name="Lipzen A."/>
            <person name="Kuo A."/>
            <person name="Riley R."/>
            <person name="Mondo S."/>
            <person name="LaButti K."/>
            <person name="Haridas S."/>
            <person name="Pangalinan J."/>
            <person name="Salamov A.A."/>
            <person name="Simmons B.A."/>
            <person name="Magnuson J.K."/>
            <person name="Chen J."/>
            <person name="Drula E."/>
            <person name="Henrissat B."/>
            <person name="Wiebenga A."/>
            <person name="Lubbers R.J."/>
            <person name="Gomes A.C."/>
            <person name="Macurrencykelacurrency M.R."/>
            <person name="Stajich J."/>
            <person name="Grigoriev I.V."/>
            <person name="Mortensen U.H."/>
            <person name="De vries R.P."/>
            <person name="Baker S.E."/>
            <person name="Andersen M.R."/>
        </authorList>
    </citation>
    <scope>NUCLEOTIDE SEQUENCE [LARGE SCALE GENOMIC DNA]</scope>
    <source>
        <strain evidence="2 3">CBS 756.74</strain>
    </source>
</reference>
<dbReference type="GeneID" id="98164903"/>
<protein>
    <submittedName>
        <fullName evidence="2">Uncharacterized protein</fullName>
    </submittedName>
</protein>